<accession>A0A2Z7C5B8</accession>
<protein>
    <recommendedName>
        <fullName evidence="3">Dystroglycan-like</fullName>
    </recommendedName>
</protein>
<dbReference type="Proteomes" id="UP000250235">
    <property type="component" value="Unassembled WGS sequence"/>
</dbReference>
<sequence length="299" mass="33293">MASSLISSSHHIDFDSVFGIDDAGLVQMFESLIATGLKNFLGFPEVFYEAALIEFFENSSVRDGMYVSTIKGKAVEISEEVFSATFELPTEGLTDFSEVPKDLVFDARSLFSISKEQVSISCLKKEMKIEYHLLRDILAKTIYVKAGSFDAVTCERFMLMTAINFDVKVNWSRLLFDVLKEMVIPGSRHAKGYAIHICVLLKNIPGLELGESRAFPLPRVLNEKTVHRYVTINEKVGAEEVTYAPQVKKTPAKKAVSQKRPAVDVVVAPVVKKKRTTKGKPFAMETVAVAQEAVPLQIF</sequence>
<keyword evidence="2" id="KW-1185">Reference proteome</keyword>
<reference evidence="1 2" key="1">
    <citation type="journal article" date="2015" name="Proc. Natl. Acad. Sci. U.S.A.">
        <title>The resurrection genome of Boea hygrometrica: A blueprint for survival of dehydration.</title>
        <authorList>
            <person name="Xiao L."/>
            <person name="Yang G."/>
            <person name="Zhang L."/>
            <person name="Yang X."/>
            <person name="Zhao S."/>
            <person name="Ji Z."/>
            <person name="Zhou Q."/>
            <person name="Hu M."/>
            <person name="Wang Y."/>
            <person name="Chen M."/>
            <person name="Xu Y."/>
            <person name="Jin H."/>
            <person name="Xiao X."/>
            <person name="Hu G."/>
            <person name="Bao F."/>
            <person name="Hu Y."/>
            <person name="Wan P."/>
            <person name="Li L."/>
            <person name="Deng X."/>
            <person name="Kuang T."/>
            <person name="Xiang C."/>
            <person name="Zhu J.K."/>
            <person name="Oliver M.J."/>
            <person name="He Y."/>
        </authorList>
    </citation>
    <scope>NUCLEOTIDE SEQUENCE [LARGE SCALE GENOMIC DNA]</scope>
    <source>
        <strain evidence="2">cv. XS01</strain>
    </source>
</reference>
<dbReference type="EMBL" id="KV000975">
    <property type="protein sequence ID" value="KZV39445.1"/>
    <property type="molecule type" value="Genomic_DNA"/>
</dbReference>
<evidence type="ECO:0008006" key="3">
    <source>
        <dbReference type="Google" id="ProtNLM"/>
    </source>
</evidence>
<name>A0A2Z7C5B8_9LAMI</name>
<evidence type="ECO:0000313" key="1">
    <source>
        <dbReference type="EMBL" id="KZV39445.1"/>
    </source>
</evidence>
<proteinExistence type="predicted"/>
<dbReference type="AlphaFoldDB" id="A0A2Z7C5B8"/>
<dbReference type="OrthoDB" id="2011474at2759"/>
<organism evidence="1 2">
    <name type="scientific">Dorcoceras hygrometricum</name>
    <dbReference type="NCBI Taxonomy" id="472368"/>
    <lineage>
        <taxon>Eukaryota</taxon>
        <taxon>Viridiplantae</taxon>
        <taxon>Streptophyta</taxon>
        <taxon>Embryophyta</taxon>
        <taxon>Tracheophyta</taxon>
        <taxon>Spermatophyta</taxon>
        <taxon>Magnoliopsida</taxon>
        <taxon>eudicotyledons</taxon>
        <taxon>Gunneridae</taxon>
        <taxon>Pentapetalae</taxon>
        <taxon>asterids</taxon>
        <taxon>lamiids</taxon>
        <taxon>Lamiales</taxon>
        <taxon>Gesneriaceae</taxon>
        <taxon>Didymocarpoideae</taxon>
        <taxon>Trichosporeae</taxon>
        <taxon>Loxocarpinae</taxon>
        <taxon>Dorcoceras</taxon>
    </lineage>
</organism>
<evidence type="ECO:0000313" key="2">
    <source>
        <dbReference type="Proteomes" id="UP000250235"/>
    </source>
</evidence>
<gene>
    <name evidence="1" type="ORF">F511_13436</name>
</gene>